<evidence type="ECO:0000256" key="1">
    <source>
        <dbReference type="ARBA" id="ARBA00006242"/>
    </source>
</evidence>
<protein>
    <recommendedName>
        <fullName evidence="4 5">Small ribosomal subunit protein uS2</fullName>
    </recommendedName>
</protein>
<dbReference type="PANTHER" id="PTHR12534">
    <property type="entry name" value="30S RIBOSOMAL PROTEIN S2 PROKARYOTIC AND ORGANELLAR"/>
    <property type="match status" value="1"/>
</dbReference>
<dbReference type="EMBL" id="MGKP01000026">
    <property type="protein sequence ID" value="OGN27885.1"/>
    <property type="molecule type" value="Genomic_DNA"/>
</dbReference>
<dbReference type="GO" id="GO:0003735">
    <property type="term" value="F:structural constituent of ribosome"/>
    <property type="evidence" value="ECO:0007669"/>
    <property type="project" value="InterPro"/>
</dbReference>
<comment type="caution">
    <text evidence="6">The sequence shown here is derived from an EMBL/GenBank/DDBJ whole genome shotgun (WGS) entry which is preliminary data.</text>
</comment>
<dbReference type="Pfam" id="PF00318">
    <property type="entry name" value="Ribosomal_S2"/>
    <property type="match status" value="1"/>
</dbReference>
<dbReference type="CDD" id="cd01425">
    <property type="entry name" value="RPS2"/>
    <property type="match status" value="1"/>
</dbReference>
<keyword evidence="3 5" id="KW-0687">Ribonucleoprotein</keyword>
<dbReference type="AlphaFoldDB" id="A0A1F8GR41"/>
<evidence type="ECO:0000256" key="2">
    <source>
        <dbReference type="ARBA" id="ARBA00022980"/>
    </source>
</evidence>
<dbReference type="InterPro" id="IPR023591">
    <property type="entry name" value="Ribosomal_uS2_flav_dom_sf"/>
</dbReference>
<dbReference type="GO" id="GO:0022627">
    <property type="term" value="C:cytosolic small ribosomal subunit"/>
    <property type="evidence" value="ECO:0007669"/>
    <property type="project" value="TreeGrafter"/>
</dbReference>
<dbReference type="NCBIfam" id="TIGR01011">
    <property type="entry name" value="rpsB_bact"/>
    <property type="match status" value="1"/>
</dbReference>
<dbReference type="Proteomes" id="UP000179047">
    <property type="component" value="Unassembled WGS sequence"/>
</dbReference>
<gene>
    <name evidence="5" type="primary">rpsB</name>
    <name evidence="6" type="ORF">A3A33_04590</name>
</gene>
<dbReference type="PRINTS" id="PR00395">
    <property type="entry name" value="RIBOSOMALS2"/>
</dbReference>
<evidence type="ECO:0000313" key="7">
    <source>
        <dbReference type="Proteomes" id="UP000179047"/>
    </source>
</evidence>
<dbReference type="PANTHER" id="PTHR12534:SF0">
    <property type="entry name" value="SMALL RIBOSOMAL SUBUNIT PROTEIN US2M"/>
    <property type="match status" value="1"/>
</dbReference>
<evidence type="ECO:0000256" key="4">
    <source>
        <dbReference type="ARBA" id="ARBA00035256"/>
    </source>
</evidence>
<dbReference type="Gene3D" id="3.40.50.10490">
    <property type="entry name" value="Glucose-6-phosphate isomerase like protein, domain 1"/>
    <property type="match status" value="1"/>
</dbReference>
<evidence type="ECO:0000256" key="5">
    <source>
        <dbReference type="HAMAP-Rule" id="MF_00291"/>
    </source>
</evidence>
<dbReference type="InterPro" id="IPR005706">
    <property type="entry name" value="Ribosomal_uS2_bac/mit/plastid"/>
</dbReference>
<keyword evidence="2 5" id="KW-0689">Ribosomal protein</keyword>
<organism evidence="6 7">
    <name type="scientific">Candidatus Yanofskybacteria bacterium RIFCSPLOWO2_01_FULL_49_25</name>
    <dbReference type="NCBI Taxonomy" id="1802701"/>
    <lineage>
        <taxon>Bacteria</taxon>
        <taxon>Candidatus Yanofskyibacteriota</taxon>
    </lineage>
</organism>
<evidence type="ECO:0000256" key="3">
    <source>
        <dbReference type="ARBA" id="ARBA00023274"/>
    </source>
</evidence>
<dbReference type="GO" id="GO:0006412">
    <property type="term" value="P:translation"/>
    <property type="evidence" value="ECO:0007669"/>
    <property type="project" value="UniProtKB-UniRule"/>
</dbReference>
<name>A0A1F8GR41_9BACT</name>
<evidence type="ECO:0000313" key="6">
    <source>
        <dbReference type="EMBL" id="OGN27885.1"/>
    </source>
</evidence>
<comment type="similarity">
    <text evidence="1 5">Belongs to the universal ribosomal protein uS2 family.</text>
</comment>
<dbReference type="HAMAP" id="MF_00291_B">
    <property type="entry name" value="Ribosomal_uS2_B"/>
    <property type="match status" value="1"/>
</dbReference>
<dbReference type="STRING" id="1802701.A3A33_04590"/>
<dbReference type="InterPro" id="IPR001865">
    <property type="entry name" value="Ribosomal_uS2"/>
</dbReference>
<reference evidence="6 7" key="1">
    <citation type="journal article" date="2016" name="Nat. Commun.">
        <title>Thousands of microbial genomes shed light on interconnected biogeochemical processes in an aquifer system.</title>
        <authorList>
            <person name="Anantharaman K."/>
            <person name="Brown C.T."/>
            <person name="Hug L.A."/>
            <person name="Sharon I."/>
            <person name="Castelle C.J."/>
            <person name="Probst A.J."/>
            <person name="Thomas B.C."/>
            <person name="Singh A."/>
            <person name="Wilkins M.J."/>
            <person name="Karaoz U."/>
            <person name="Brodie E.L."/>
            <person name="Williams K.H."/>
            <person name="Hubbard S.S."/>
            <person name="Banfield J.F."/>
        </authorList>
    </citation>
    <scope>NUCLEOTIDE SEQUENCE [LARGE SCALE GENOMIC DNA]</scope>
</reference>
<dbReference type="SUPFAM" id="SSF52313">
    <property type="entry name" value="Ribosomal protein S2"/>
    <property type="match status" value="1"/>
</dbReference>
<proteinExistence type="inferred from homology"/>
<sequence length="245" mass="27474">MSAISAQPHMPAYEDMIKSGMHFGRKKTIFHPNMQPYVYTVKESIYILDLIKTSEALIKAIDFMRDAVIAGKTILFVGITKQSGEGIKSTAEALGMPYVAERWLGGTFTNFKIIISRVKHLEQLEKEQMSGGFDKYTKKEKLLKEREIISLRQKYDGLRKLNKVPDIVFVSSLKESQLVVREAKISGVSIIGIVNTDSNPKQLDYPIPANDNSKRSVELILNAIKNGLMETVQNKQSAAAPEPEK</sequence>
<dbReference type="Gene3D" id="1.10.287.610">
    <property type="entry name" value="Helix hairpin bin"/>
    <property type="match status" value="1"/>
</dbReference>
<accession>A0A1F8GR41</accession>